<comment type="caution">
    <text evidence="1">The sequence shown here is derived from an EMBL/GenBank/DDBJ whole genome shotgun (WGS) entry which is preliminary data.</text>
</comment>
<name>A0AAV0Q863_9ROSI</name>
<dbReference type="EMBL" id="CAMGYJ010000009">
    <property type="protein sequence ID" value="CAI0540598.1"/>
    <property type="molecule type" value="Genomic_DNA"/>
</dbReference>
<dbReference type="Proteomes" id="UP001154282">
    <property type="component" value="Unassembled WGS sequence"/>
</dbReference>
<proteinExistence type="predicted"/>
<protein>
    <submittedName>
        <fullName evidence="1">Uncharacterized protein</fullName>
    </submittedName>
</protein>
<evidence type="ECO:0000313" key="1">
    <source>
        <dbReference type="EMBL" id="CAI0540598.1"/>
    </source>
</evidence>
<accession>A0AAV0Q863</accession>
<dbReference type="AlphaFoldDB" id="A0AAV0Q863"/>
<gene>
    <name evidence="1" type="ORF">LITE_LOCUS41768</name>
</gene>
<keyword evidence="2" id="KW-1185">Reference proteome</keyword>
<reference evidence="1" key="1">
    <citation type="submission" date="2022-08" db="EMBL/GenBank/DDBJ databases">
        <authorList>
            <person name="Gutierrez-Valencia J."/>
        </authorList>
    </citation>
    <scope>NUCLEOTIDE SEQUENCE</scope>
</reference>
<sequence length="87" mass="9863">MITITNMFFIPPQPPSLSRSDAVLLSRLATSGFATVVLDSRSGLRSEVKDHDTVVWDCYANAVEAEKTRTIQSIISTLYICRCRWRR</sequence>
<evidence type="ECO:0000313" key="2">
    <source>
        <dbReference type="Proteomes" id="UP001154282"/>
    </source>
</evidence>
<organism evidence="1 2">
    <name type="scientific">Linum tenue</name>
    <dbReference type="NCBI Taxonomy" id="586396"/>
    <lineage>
        <taxon>Eukaryota</taxon>
        <taxon>Viridiplantae</taxon>
        <taxon>Streptophyta</taxon>
        <taxon>Embryophyta</taxon>
        <taxon>Tracheophyta</taxon>
        <taxon>Spermatophyta</taxon>
        <taxon>Magnoliopsida</taxon>
        <taxon>eudicotyledons</taxon>
        <taxon>Gunneridae</taxon>
        <taxon>Pentapetalae</taxon>
        <taxon>rosids</taxon>
        <taxon>fabids</taxon>
        <taxon>Malpighiales</taxon>
        <taxon>Linaceae</taxon>
        <taxon>Linum</taxon>
    </lineage>
</organism>